<proteinExistence type="inferred from homology"/>
<keyword evidence="11" id="KW-1185">Reference proteome</keyword>
<keyword evidence="6" id="KW-0813">Transport</keyword>
<dbReference type="Proteomes" id="UP001156856">
    <property type="component" value="Unassembled WGS sequence"/>
</dbReference>
<name>A0A512J2B2_9HYPH</name>
<dbReference type="Proteomes" id="UP000321960">
    <property type="component" value="Unassembled WGS sequence"/>
</dbReference>
<evidence type="ECO:0000256" key="7">
    <source>
        <dbReference type="SAM" id="Phobius"/>
    </source>
</evidence>
<sequence>MIDLVTAPVLGPFVEFGFMRRALAGCLALSVSAPPIGVFLMLRRMSLMSEAMSHAILPGAAAGFLVAGLSLPAMTLGGLAAGLAVALLAGLVTRSTMLKEDASLAAFYLISLAAGVLLVSLRGSQIDLLHILFGTVLALDDPALLLLGGIATVTLLALAVLYRPLVMECVDPLFLRTVSRAGGPVHLAFLGLVVMNLVGGFQALGTLLAVGLMLLPAITARFWASDLTGLIPVSMLVAVLASVIGLSLSYNADLPTGPAIVLAAGGLYLASMLVGPRGGLVYRLVRPRHLEA</sequence>
<dbReference type="SUPFAM" id="SSF81345">
    <property type="entry name" value="ABC transporter involved in vitamin B12 uptake, BtuC"/>
    <property type="match status" value="1"/>
</dbReference>
<feature type="transmembrane region" description="Helical" evidence="7">
    <location>
        <begin position="227"/>
        <end position="250"/>
    </location>
</feature>
<feature type="transmembrane region" description="Helical" evidence="7">
    <location>
        <begin position="142"/>
        <end position="165"/>
    </location>
</feature>
<gene>
    <name evidence="9" type="ORF">GCM10007888_34540</name>
    <name evidence="8" type="ORF">MOX02_21360</name>
</gene>
<organism evidence="8 10">
    <name type="scientific">Methylobacterium oxalidis</name>
    <dbReference type="NCBI Taxonomy" id="944322"/>
    <lineage>
        <taxon>Bacteria</taxon>
        <taxon>Pseudomonadati</taxon>
        <taxon>Pseudomonadota</taxon>
        <taxon>Alphaproteobacteria</taxon>
        <taxon>Hyphomicrobiales</taxon>
        <taxon>Methylobacteriaceae</taxon>
        <taxon>Methylobacterium</taxon>
    </lineage>
</organism>
<keyword evidence="3 6" id="KW-0812">Transmembrane</keyword>
<reference evidence="9" key="1">
    <citation type="journal article" date="2014" name="Int. J. Syst. Evol. Microbiol.">
        <title>Complete genome of a new Firmicutes species belonging to the dominant human colonic microbiota ('Ruminococcus bicirculans') reveals two chromosomes and a selective capacity to utilize plant glucans.</title>
        <authorList>
            <consortium name="NISC Comparative Sequencing Program"/>
            <person name="Wegmann U."/>
            <person name="Louis P."/>
            <person name="Goesmann A."/>
            <person name="Henrissat B."/>
            <person name="Duncan S.H."/>
            <person name="Flint H.J."/>
        </authorList>
    </citation>
    <scope>NUCLEOTIDE SEQUENCE</scope>
    <source>
        <strain evidence="9">NBRC 107715</strain>
    </source>
</reference>
<reference evidence="11" key="2">
    <citation type="journal article" date="2019" name="Int. J. Syst. Evol. Microbiol.">
        <title>The Global Catalogue of Microorganisms (GCM) 10K type strain sequencing project: providing services to taxonomists for standard genome sequencing and annotation.</title>
        <authorList>
            <consortium name="The Broad Institute Genomics Platform"/>
            <consortium name="The Broad Institute Genome Sequencing Center for Infectious Disease"/>
            <person name="Wu L."/>
            <person name="Ma J."/>
        </authorList>
    </citation>
    <scope>NUCLEOTIDE SEQUENCE [LARGE SCALE GENOMIC DNA]</scope>
    <source>
        <strain evidence="11">NBRC 107715</strain>
    </source>
</reference>
<dbReference type="AlphaFoldDB" id="A0A512J2B2"/>
<dbReference type="EMBL" id="BSPK01000060">
    <property type="protein sequence ID" value="GLS65073.1"/>
    <property type="molecule type" value="Genomic_DNA"/>
</dbReference>
<comment type="caution">
    <text evidence="8">The sequence shown here is derived from an EMBL/GenBank/DDBJ whole genome shotgun (WGS) entry which is preliminary data.</text>
</comment>
<evidence type="ECO:0000313" key="8">
    <source>
        <dbReference type="EMBL" id="GEP04098.1"/>
    </source>
</evidence>
<dbReference type="PANTHER" id="PTHR30477:SF13">
    <property type="entry name" value="IRON TRANSPORT SYSTEM MEMBRANE PROTEIN HI_0360-RELATED"/>
    <property type="match status" value="1"/>
</dbReference>
<keyword evidence="5 7" id="KW-0472">Membrane</keyword>
<protein>
    <submittedName>
        <fullName evidence="8">ABC transporter permease</fullName>
    </submittedName>
</protein>
<feature type="transmembrane region" description="Helical" evidence="7">
    <location>
        <begin position="22"/>
        <end position="42"/>
    </location>
</feature>
<evidence type="ECO:0000256" key="3">
    <source>
        <dbReference type="ARBA" id="ARBA00022692"/>
    </source>
</evidence>
<comment type="subcellular location">
    <subcellularLocation>
        <location evidence="6">Cell membrane</location>
        <topology evidence="6">Multi-pass membrane protein</topology>
    </subcellularLocation>
    <subcellularLocation>
        <location evidence="1">Membrane</location>
        <topology evidence="1">Multi-pass membrane protein</topology>
    </subcellularLocation>
</comment>
<evidence type="ECO:0000256" key="4">
    <source>
        <dbReference type="ARBA" id="ARBA00022989"/>
    </source>
</evidence>
<evidence type="ECO:0000313" key="11">
    <source>
        <dbReference type="Proteomes" id="UP001156856"/>
    </source>
</evidence>
<feature type="transmembrane region" description="Helical" evidence="7">
    <location>
        <begin position="185"/>
        <end position="215"/>
    </location>
</feature>
<keyword evidence="4 7" id="KW-1133">Transmembrane helix</keyword>
<dbReference type="GO" id="GO:0055085">
    <property type="term" value="P:transmembrane transport"/>
    <property type="evidence" value="ECO:0007669"/>
    <property type="project" value="InterPro"/>
</dbReference>
<comment type="similarity">
    <text evidence="2 6">Belongs to the ABC-3 integral membrane protein family.</text>
</comment>
<dbReference type="InterPro" id="IPR001626">
    <property type="entry name" value="ABC_TroCD"/>
</dbReference>
<evidence type="ECO:0000256" key="6">
    <source>
        <dbReference type="RuleBase" id="RU003943"/>
    </source>
</evidence>
<dbReference type="InterPro" id="IPR037294">
    <property type="entry name" value="ABC_BtuC-like"/>
</dbReference>
<feature type="transmembrane region" description="Helical" evidence="7">
    <location>
        <begin position="256"/>
        <end position="274"/>
    </location>
</feature>
<evidence type="ECO:0000256" key="1">
    <source>
        <dbReference type="ARBA" id="ARBA00004141"/>
    </source>
</evidence>
<dbReference type="GO" id="GO:0010043">
    <property type="term" value="P:response to zinc ion"/>
    <property type="evidence" value="ECO:0007669"/>
    <property type="project" value="TreeGrafter"/>
</dbReference>
<feature type="transmembrane region" description="Helical" evidence="7">
    <location>
        <begin position="102"/>
        <end position="121"/>
    </location>
</feature>
<reference evidence="9" key="4">
    <citation type="submission" date="2023-01" db="EMBL/GenBank/DDBJ databases">
        <title>Draft genome sequence of Methylobacterium oxalidis strain NBRC 107715.</title>
        <authorList>
            <person name="Sun Q."/>
            <person name="Mori K."/>
        </authorList>
    </citation>
    <scope>NUCLEOTIDE SEQUENCE</scope>
    <source>
        <strain evidence="9">NBRC 107715</strain>
    </source>
</reference>
<accession>A0A512J2B2</accession>
<evidence type="ECO:0000313" key="9">
    <source>
        <dbReference type="EMBL" id="GLS65073.1"/>
    </source>
</evidence>
<feature type="transmembrane region" description="Helical" evidence="7">
    <location>
        <begin position="63"/>
        <end position="90"/>
    </location>
</feature>
<dbReference type="PANTHER" id="PTHR30477">
    <property type="entry name" value="ABC-TRANSPORTER METAL-BINDING PROTEIN"/>
    <property type="match status" value="1"/>
</dbReference>
<evidence type="ECO:0000256" key="5">
    <source>
        <dbReference type="ARBA" id="ARBA00023136"/>
    </source>
</evidence>
<dbReference type="GO" id="GO:0043190">
    <property type="term" value="C:ATP-binding cassette (ABC) transporter complex"/>
    <property type="evidence" value="ECO:0007669"/>
    <property type="project" value="InterPro"/>
</dbReference>
<reference evidence="8 10" key="3">
    <citation type="submission" date="2019-07" db="EMBL/GenBank/DDBJ databases">
        <title>Whole genome shotgun sequence of Methylobacterium oxalidis NBRC 107715.</title>
        <authorList>
            <person name="Hosoyama A."/>
            <person name="Uohara A."/>
            <person name="Ohji S."/>
            <person name="Ichikawa N."/>
        </authorList>
    </citation>
    <scope>NUCLEOTIDE SEQUENCE [LARGE SCALE GENOMIC DNA]</scope>
    <source>
        <strain evidence="8 10">NBRC 107715</strain>
    </source>
</reference>
<dbReference type="Pfam" id="PF00950">
    <property type="entry name" value="ABC-3"/>
    <property type="match status" value="1"/>
</dbReference>
<dbReference type="Gene3D" id="1.10.3470.10">
    <property type="entry name" value="ABC transporter involved in vitamin B12 uptake, BtuC"/>
    <property type="match status" value="1"/>
</dbReference>
<evidence type="ECO:0000313" key="10">
    <source>
        <dbReference type="Proteomes" id="UP000321960"/>
    </source>
</evidence>
<evidence type="ECO:0000256" key="2">
    <source>
        <dbReference type="ARBA" id="ARBA00008034"/>
    </source>
</evidence>
<dbReference type="EMBL" id="BJZU01000034">
    <property type="protein sequence ID" value="GEP04098.1"/>
    <property type="molecule type" value="Genomic_DNA"/>
</dbReference>